<dbReference type="SMART" id="SM00689">
    <property type="entry name" value="DM6"/>
    <property type="match status" value="1"/>
</dbReference>
<gene>
    <name evidence="1" type="primary">Dwil\GK19110</name>
    <name evidence="1" type="ORF">Dwil_GK19110</name>
</gene>
<dbReference type="HOGENOM" id="CLU_079998_0_0_1"/>
<reference evidence="1 2" key="1">
    <citation type="journal article" date="2007" name="Nature">
        <title>Evolution of genes and genomes on the Drosophila phylogeny.</title>
        <authorList>
            <consortium name="Drosophila 12 Genomes Consortium"/>
            <person name="Clark A.G."/>
            <person name="Eisen M.B."/>
            <person name="Smith D.R."/>
            <person name="Bergman C.M."/>
            <person name="Oliver B."/>
            <person name="Markow T.A."/>
            <person name="Kaufman T.C."/>
            <person name="Kellis M."/>
            <person name="Gelbart W."/>
            <person name="Iyer V.N."/>
            <person name="Pollard D.A."/>
            <person name="Sackton T.B."/>
            <person name="Larracuente A.M."/>
            <person name="Singh N.D."/>
            <person name="Abad J.P."/>
            <person name="Abt D.N."/>
            <person name="Adryan B."/>
            <person name="Aguade M."/>
            <person name="Akashi H."/>
            <person name="Anderson W.W."/>
            <person name="Aquadro C.F."/>
            <person name="Ardell D.H."/>
            <person name="Arguello R."/>
            <person name="Artieri C.G."/>
            <person name="Barbash D.A."/>
            <person name="Barker D."/>
            <person name="Barsanti P."/>
            <person name="Batterham P."/>
            <person name="Batzoglou S."/>
            <person name="Begun D."/>
            <person name="Bhutkar A."/>
            <person name="Blanco E."/>
            <person name="Bosak S.A."/>
            <person name="Bradley R.K."/>
            <person name="Brand A.D."/>
            <person name="Brent M.R."/>
            <person name="Brooks A.N."/>
            <person name="Brown R.H."/>
            <person name="Butlin R.K."/>
            <person name="Caggese C."/>
            <person name="Calvi B.R."/>
            <person name="Bernardo de Carvalho A."/>
            <person name="Caspi A."/>
            <person name="Castrezana S."/>
            <person name="Celniker S.E."/>
            <person name="Chang J.L."/>
            <person name="Chapple C."/>
            <person name="Chatterji S."/>
            <person name="Chinwalla A."/>
            <person name="Civetta A."/>
            <person name="Clifton S.W."/>
            <person name="Comeron J.M."/>
            <person name="Costello J.C."/>
            <person name="Coyne J.A."/>
            <person name="Daub J."/>
            <person name="David R.G."/>
            <person name="Delcher A.L."/>
            <person name="Delehaunty K."/>
            <person name="Do C.B."/>
            <person name="Ebling H."/>
            <person name="Edwards K."/>
            <person name="Eickbush T."/>
            <person name="Evans J.D."/>
            <person name="Filipski A."/>
            <person name="Findeiss S."/>
            <person name="Freyhult E."/>
            <person name="Fulton L."/>
            <person name="Fulton R."/>
            <person name="Garcia A.C."/>
            <person name="Gardiner A."/>
            <person name="Garfield D.A."/>
            <person name="Garvin B.E."/>
            <person name="Gibson G."/>
            <person name="Gilbert D."/>
            <person name="Gnerre S."/>
            <person name="Godfrey J."/>
            <person name="Good R."/>
            <person name="Gotea V."/>
            <person name="Gravely B."/>
            <person name="Greenberg A.J."/>
            <person name="Griffiths-Jones S."/>
            <person name="Gross S."/>
            <person name="Guigo R."/>
            <person name="Gustafson E.A."/>
            <person name="Haerty W."/>
            <person name="Hahn M.W."/>
            <person name="Halligan D.L."/>
            <person name="Halpern A.L."/>
            <person name="Halter G.M."/>
            <person name="Han M.V."/>
            <person name="Heger A."/>
            <person name="Hillier L."/>
            <person name="Hinrichs A.S."/>
            <person name="Holmes I."/>
            <person name="Hoskins R.A."/>
            <person name="Hubisz M.J."/>
            <person name="Hultmark D."/>
            <person name="Huntley M.A."/>
            <person name="Jaffe D.B."/>
            <person name="Jagadeeshan S."/>
            <person name="Jeck W.R."/>
            <person name="Johnson J."/>
            <person name="Jones C.D."/>
            <person name="Jordan W.C."/>
            <person name="Karpen G.H."/>
            <person name="Kataoka E."/>
            <person name="Keightley P.D."/>
            <person name="Kheradpour P."/>
            <person name="Kirkness E.F."/>
            <person name="Koerich L.B."/>
            <person name="Kristiansen K."/>
            <person name="Kudrna D."/>
            <person name="Kulathinal R.J."/>
            <person name="Kumar S."/>
            <person name="Kwok R."/>
            <person name="Lander E."/>
            <person name="Langley C.H."/>
            <person name="Lapoint R."/>
            <person name="Lazzaro B.P."/>
            <person name="Lee S.J."/>
            <person name="Levesque L."/>
            <person name="Li R."/>
            <person name="Lin C.F."/>
            <person name="Lin M.F."/>
            <person name="Lindblad-Toh K."/>
            <person name="Llopart A."/>
            <person name="Long M."/>
            <person name="Low L."/>
            <person name="Lozovsky E."/>
            <person name="Lu J."/>
            <person name="Luo M."/>
            <person name="Machado C.A."/>
            <person name="Makalowski W."/>
            <person name="Marzo M."/>
            <person name="Matsuda M."/>
            <person name="Matzkin L."/>
            <person name="McAllister B."/>
            <person name="McBride C.S."/>
            <person name="McKernan B."/>
            <person name="McKernan K."/>
            <person name="Mendez-Lago M."/>
            <person name="Minx P."/>
            <person name="Mollenhauer M.U."/>
            <person name="Montooth K."/>
            <person name="Mount S.M."/>
            <person name="Mu X."/>
            <person name="Myers E."/>
            <person name="Negre B."/>
            <person name="Newfeld S."/>
            <person name="Nielsen R."/>
            <person name="Noor M.A."/>
            <person name="O'Grady P."/>
            <person name="Pachter L."/>
            <person name="Papaceit M."/>
            <person name="Parisi M.J."/>
            <person name="Parisi M."/>
            <person name="Parts L."/>
            <person name="Pedersen J.S."/>
            <person name="Pesole G."/>
            <person name="Phillippy A.M."/>
            <person name="Ponting C.P."/>
            <person name="Pop M."/>
            <person name="Porcelli D."/>
            <person name="Powell J.R."/>
            <person name="Prohaska S."/>
            <person name="Pruitt K."/>
            <person name="Puig M."/>
            <person name="Quesneville H."/>
            <person name="Ram K.R."/>
            <person name="Rand D."/>
            <person name="Rasmussen M.D."/>
            <person name="Reed L.K."/>
            <person name="Reenan R."/>
            <person name="Reily A."/>
            <person name="Remington K.A."/>
            <person name="Rieger T.T."/>
            <person name="Ritchie M.G."/>
            <person name="Robin C."/>
            <person name="Rogers Y.H."/>
            <person name="Rohde C."/>
            <person name="Rozas J."/>
            <person name="Rubenfield M.J."/>
            <person name="Ruiz A."/>
            <person name="Russo S."/>
            <person name="Salzberg S.L."/>
            <person name="Sanchez-Gracia A."/>
            <person name="Saranga D.J."/>
            <person name="Sato H."/>
            <person name="Schaeffer S.W."/>
            <person name="Schatz M.C."/>
            <person name="Schlenke T."/>
            <person name="Schwartz R."/>
            <person name="Segarra C."/>
            <person name="Singh R.S."/>
            <person name="Sirot L."/>
            <person name="Sirota M."/>
            <person name="Sisneros N.B."/>
            <person name="Smith C.D."/>
            <person name="Smith T.F."/>
            <person name="Spieth J."/>
            <person name="Stage D.E."/>
            <person name="Stark A."/>
            <person name="Stephan W."/>
            <person name="Strausberg R.L."/>
            <person name="Strempel S."/>
            <person name="Sturgill D."/>
            <person name="Sutton G."/>
            <person name="Sutton G.G."/>
            <person name="Tao W."/>
            <person name="Teichmann S."/>
            <person name="Tobari Y.N."/>
            <person name="Tomimura Y."/>
            <person name="Tsolas J.M."/>
            <person name="Valente V.L."/>
            <person name="Venter E."/>
            <person name="Venter J.C."/>
            <person name="Vicario S."/>
            <person name="Vieira F.G."/>
            <person name="Vilella A.J."/>
            <person name="Villasante A."/>
            <person name="Walenz B."/>
            <person name="Wang J."/>
            <person name="Wasserman M."/>
            <person name="Watts T."/>
            <person name="Wilson D."/>
            <person name="Wilson R.K."/>
            <person name="Wing R.A."/>
            <person name="Wolfner M.F."/>
            <person name="Wong A."/>
            <person name="Wong G.K."/>
            <person name="Wu C.I."/>
            <person name="Wu G."/>
            <person name="Yamamoto D."/>
            <person name="Yang H.P."/>
            <person name="Yang S.P."/>
            <person name="Yorke J.A."/>
            <person name="Yoshida K."/>
            <person name="Zdobnov E."/>
            <person name="Zhang P."/>
            <person name="Zhang Y."/>
            <person name="Zimin A.V."/>
            <person name="Baldwin J."/>
            <person name="Abdouelleil A."/>
            <person name="Abdulkadir J."/>
            <person name="Abebe A."/>
            <person name="Abera B."/>
            <person name="Abreu J."/>
            <person name="Acer S.C."/>
            <person name="Aftuck L."/>
            <person name="Alexander A."/>
            <person name="An P."/>
            <person name="Anderson E."/>
            <person name="Anderson S."/>
            <person name="Arachi H."/>
            <person name="Azer M."/>
            <person name="Bachantsang P."/>
            <person name="Barry A."/>
            <person name="Bayul T."/>
            <person name="Berlin A."/>
            <person name="Bessette D."/>
            <person name="Bloom T."/>
            <person name="Blye J."/>
            <person name="Boguslavskiy L."/>
            <person name="Bonnet C."/>
            <person name="Boukhgalter B."/>
            <person name="Bourzgui I."/>
            <person name="Brown A."/>
            <person name="Cahill P."/>
            <person name="Channer S."/>
            <person name="Cheshatsang Y."/>
            <person name="Chuda L."/>
            <person name="Citroen M."/>
            <person name="Collymore A."/>
            <person name="Cooke P."/>
            <person name="Costello M."/>
            <person name="D'Aco K."/>
            <person name="Daza R."/>
            <person name="De Haan G."/>
            <person name="DeGray S."/>
            <person name="DeMaso C."/>
            <person name="Dhargay N."/>
            <person name="Dooley K."/>
            <person name="Dooley E."/>
            <person name="Doricent M."/>
            <person name="Dorje P."/>
            <person name="Dorjee K."/>
            <person name="Dupes A."/>
            <person name="Elong R."/>
            <person name="Falk J."/>
            <person name="Farina A."/>
            <person name="Faro S."/>
            <person name="Ferguson D."/>
            <person name="Fisher S."/>
            <person name="Foley C.D."/>
            <person name="Franke A."/>
            <person name="Friedrich D."/>
            <person name="Gadbois L."/>
            <person name="Gearin G."/>
            <person name="Gearin C.R."/>
            <person name="Giannoukos G."/>
            <person name="Goode T."/>
            <person name="Graham J."/>
            <person name="Grandbois E."/>
            <person name="Grewal S."/>
            <person name="Gyaltsen K."/>
            <person name="Hafez N."/>
            <person name="Hagos B."/>
            <person name="Hall J."/>
            <person name="Henson C."/>
            <person name="Hollinger A."/>
            <person name="Honan T."/>
            <person name="Huard M.D."/>
            <person name="Hughes L."/>
            <person name="Hurhula B."/>
            <person name="Husby M.E."/>
            <person name="Kamat A."/>
            <person name="Kanga B."/>
            <person name="Kashin S."/>
            <person name="Khazanovich D."/>
            <person name="Kisner P."/>
            <person name="Lance K."/>
            <person name="Lara M."/>
            <person name="Lee W."/>
            <person name="Lennon N."/>
            <person name="Letendre F."/>
            <person name="LeVine R."/>
            <person name="Lipovsky A."/>
            <person name="Liu X."/>
            <person name="Liu J."/>
            <person name="Liu S."/>
            <person name="Lokyitsang T."/>
            <person name="Lokyitsang Y."/>
            <person name="Lubonja R."/>
            <person name="Lui A."/>
            <person name="MacDonald P."/>
            <person name="Magnisalis V."/>
            <person name="Maru K."/>
            <person name="Matthews C."/>
            <person name="McCusker W."/>
            <person name="McDonough S."/>
            <person name="Mehta T."/>
            <person name="Meldrim J."/>
            <person name="Meneus L."/>
            <person name="Mihai O."/>
            <person name="Mihalev A."/>
            <person name="Mihova T."/>
            <person name="Mittelman R."/>
            <person name="Mlenga V."/>
            <person name="Montmayeur A."/>
            <person name="Mulrain L."/>
            <person name="Navidi A."/>
            <person name="Naylor J."/>
            <person name="Negash T."/>
            <person name="Nguyen T."/>
            <person name="Nguyen N."/>
            <person name="Nicol R."/>
            <person name="Norbu C."/>
            <person name="Norbu N."/>
            <person name="Novod N."/>
            <person name="O'Neill B."/>
            <person name="Osman S."/>
            <person name="Markiewicz E."/>
            <person name="Oyono O.L."/>
            <person name="Patti C."/>
            <person name="Phunkhang P."/>
            <person name="Pierre F."/>
            <person name="Priest M."/>
            <person name="Raghuraman S."/>
            <person name="Rege F."/>
            <person name="Reyes R."/>
            <person name="Rise C."/>
            <person name="Rogov P."/>
            <person name="Ross K."/>
            <person name="Ryan E."/>
            <person name="Settipalli S."/>
            <person name="Shea T."/>
            <person name="Sherpa N."/>
            <person name="Shi L."/>
            <person name="Shih D."/>
            <person name="Sparrow T."/>
            <person name="Spaulding J."/>
            <person name="Stalker J."/>
            <person name="Stange-Thomann N."/>
            <person name="Stavropoulos S."/>
            <person name="Stone C."/>
            <person name="Strader C."/>
            <person name="Tesfaye S."/>
            <person name="Thomson T."/>
            <person name="Thoulutsang Y."/>
            <person name="Thoulutsang D."/>
            <person name="Topham K."/>
            <person name="Topping I."/>
            <person name="Tsamla T."/>
            <person name="Vassiliev H."/>
            <person name="Vo A."/>
            <person name="Wangchuk T."/>
            <person name="Wangdi T."/>
            <person name="Weiand M."/>
            <person name="Wilkinson J."/>
            <person name="Wilson A."/>
            <person name="Yadav S."/>
            <person name="Young G."/>
            <person name="Yu Q."/>
            <person name="Zembek L."/>
            <person name="Zhong D."/>
            <person name="Zimmer A."/>
            <person name="Zwirko Z."/>
            <person name="Jaffe D.B."/>
            <person name="Alvarez P."/>
            <person name="Brockman W."/>
            <person name="Butler J."/>
            <person name="Chin C."/>
            <person name="Gnerre S."/>
            <person name="Grabherr M."/>
            <person name="Kleber M."/>
            <person name="Mauceli E."/>
            <person name="MacCallum I."/>
        </authorList>
    </citation>
    <scope>NUCLEOTIDE SEQUENCE [LARGE SCALE GENOMIC DNA]</scope>
    <source>
        <strain evidence="2">Tucson 14030-0811.24</strain>
    </source>
</reference>
<dbReference type="InterPro" id="IPR006611">
    <property type="entry name" value="DUF1431_DROsp"/>
</dbReference>
<accession>B4NF28</accession>
<organism evidence="1 2">
    <name type="scientific">Drosophila willistoni</name>
    <name type="common">Fruit fly</name>
    <dbReference type="NCBI Taxonomy" id="7260"/>
    <lineage>
        <taxon>Eukaryota</taxon>
        <taxon>Metazoa</taxon>
        <taxon>Ecdysozoa</taxon>
        <taxon>Arthropoda</taxon>
        <taxon>Hexapoda</taxon>
        <taxon>Insecta</taxon>
        <taxon>Pterygota</taxon>
        <taxon>Neoptera</taxon>
        <taxon>Endopterygota</taxon>
        <taxon>Diptera</taxon>
        <taxon>Brachycera</taxon>
        <taxon>Muscomorpha</taxon>
        <taxon>Ephydroidea</taxon>
        <taxon>Drosophilidae</taxon>
        <taxon>Drosophila</taxon>
        <taxon>Sophophora</taxon>
    </lineage>
</organism>
<dbReference type="KEGG" id="dwi:6649433"/>
<dbReference type="OrthoDB" id="7812215at2759"/>
<dbReference type="EMBL" id="CH964251">
    <property type="protein sequence ID" value="EDW83403.1"/>
    <property type="molecule type" value="Genomic_DNA"/>
</dbReference>
<dbReference type="InParanoid" id="B4NF28"/>
<dbReference type="PhylomeDB" id="B4NF28"/>
<keyword evidence="2" id="KW-1185">Reference proteome</keyword>
<proteinExistence type="predicted"/>
<name>B4NF28_DROWI</name>
<dbReference type="Proteomes" id="UP000007798">
    <property type="component" value="Unassembled WGS sequence"/>
</dbReference>
<dbReference type="eggNOG" id="ENOG502TDPP">
    <property type="taxonomic scope" value="Eukaryota"/>
</dbReference>
<sequence length="237" mass="27474">MSCLSLRVARHAPLRNLLARKFPSPTDCLRMSSSCDKKEPSTCGKVSFICGKPEMMGKKPEPSKVKAQFKSMWLNPFCDEEEPHCPYNPRFDDIYYVESDKAARRYWQTWVSCPPLQIKPKKICCNVKSEQPPLRRRKHGKPKTACAQPEPCPDRSFIDCPRFKRKCHKAGRIPPSCFRSRGPSHCAKPLTPYPSFSECRRLKPEAPPLSECICWRKPMLCEAWVEFRKRAEQKKLK</sequence>
<evidence type="ECO:0000313" key="2">
    <source>
        <dbReference type="Proteomes" id="UP000007798"/>
    </source>
</evidence>
<dbReference type="PANTHER" id="PTHR20977:SF0">
    <property type="entry name" value="AT13385P-RELATED"/>
    <property type="match status" value="1"/>
</dbReference>
<evidence type="ECO:0000313" key="1">
    <source>
        <dbReference type="EMBL" id="EDW83403.1"/>
    </source>
</evidence>
<protein>
    <submittedName>
        <fullName evidence="1">Uncharacterized protein</fullName>
    </submittedName>
</protein>
<dbReference type="Pfam" id="PF07248">
    <property type="entry name" value="DUF1431"/>
    <property type="match status" value="1"/>
</dbReference>
<dbReference type="STRING" id="7260.B4NF28"/>
<dbReference type="OMA" id="QTWVSCP"/>
<dbReference type="PANTHER" id="PTHR20977">
    <property type="entry name" value="AT13385P-RELATED"/>
    <property type="match status" value="1"/>
</dbReference>
<dbReference type="AlphaFoldDB" id="B4NF28"/>